<feature type="compositionally biased region" description="Acidic residues" evidence="6">
    <location>
        <begin position="539"/>
        <end position="575"/>
    </location>
</feature>
<keyword evidence="2" id="KW-0808">Transferase</keyword>
<protein>
    <recommendedName>
        <fullName evidence="8">LNR domain-containing protein</fullName>
    </recommendedName>
</protein>
<keyword evidence="5" id="KW-0325">Glycoprotein</keyword>
<dbReference type="GO" id="GO:0005794">
    <property type="term" value="C:Golgi apparatus"/>
    <property type="evidence" value="ECO:0007669"/>
    <property type="project" value="TreeGrafter"/>
</dbReference>
<feature type="transmembrane region" description="Helical" evidence="7">
    <location>
        <begin position="62"/>
        <end position="89"/>
    </location>
</feature>
<dbReference type="Proteomes" id="UP001190700">
    <property type="component" value="Unassembled WGS sequence"/>
</dbReference>
<evidence type="ECO:0000256" key="4">
    <source>
        <dbReference type="ARBA" id="ARBA00023157"/>
    </source>
</evidence>
<feature type="compositionally biased region" description="Low complexity" evidence="6">
    <location>
        <begin position="145"/>
        <end position="159"/>
    </location>
</feature>
<keyword evidence="7" id="KW-0472">Membrane</keyword>
<keyword evidence="4" id="KW-1015">Disulfide bond</keyword>
<dbReference type="Pfam" id="PF17103">
    <property type="entry name" value="Stealth_CR4"/>
    <property type="match status" value="1"/>
</dbReference>
<evidence type="ECO:0000256" key="6">
    <source>
        <dbReference type="SAM" id="MobiDB-lite"/>
    </source>
</evidence>
<dbReference type="InterPro" id="IPR031357">
    <property type="entry name" value="Stealth_CR3"/>
</dbReference>
<dbReference type="PANTHER" id="PTHR24045:SF0">
    <property type="entry name" value="N-ACETYLGLUCOSAMINE-1-PHOSPHOTRANSFERASE SUBUNITS ALPHA_BETA"/>
    <property type="match status" value="1"/>
</dbReference>
<dbReference type="Pfam" id="PF17101">
    <property type="entry name" value="Stealth_CR1"/>
    <property type="match status" value="1"/>
</dbReference>
<dbReference type="Pfam" id="PF11380">
    <property type="entry name" value="Stealth_CR2"/>
    <property type="match status" value="1"/>
</dbReference>
<dbReference type="PROSITE" id="PS00018">
    <property type="entry name" value="EF_HAND_1"/>
    <property type="match status" value="1"/>
</dbReference>
<dbReference type="EMBL" id="LGRX02033165">
    <property type="protein sequence ID" value="KAK3242460.1"/>
    <property type="molecule type" value="Genomic_DNA"/>
</dbReference>
<keyword evidence="3" id="KW-0677">Repeat</keyword>
<dbReference type="InterPro" id="IPR031356">
    <property type="entry name" value="Stealth_CR4"/>
</dbReference>
<dbReference type="GO" id="GO:0016256">
    <property type="term" value="P:N-glycan processing to lysosome"/>
    <property type="evidence" value="ECO:0007669"/>
    <property type="project" value="TreeGrafter"/>
</dbReference>
<feature type="compositionally biased region" description="Basic and acidic residues" evidence="6">
    <location>
        <begin position="576"/>
        <end position="595"/>
    </location>
</feature>
<comment type="similarity">
    <text evidence="1">Belongs to the stealth family.</text>
</comment>
<evidence type="ECO:0000313" key="10">
    <source>
        <dbReference type="Proteomes" id="UP001190700"/>
    </source>
</evidence>
<organism evidence="9 10">
    <name type="scientific">Cymbomonas tetramitiformis</name>
    <dbReference type="NCBI Taxonomy" id="36881"/>
    <lineage>
        <taxon>Eukaryota</taxon>
        <taxon>Viridiplantae</taxon>
        <taxon>Chlorophyta</taxon>
        <taxon>Pyramimonadophyceae</taxon>
        <taxon>Pyramimonadales</taxon>
        <taxon>Pyramimonadaceae</taxon>
        <taxon>Cymbomonas</taxon>
    </lineage>
</organism>
<feature type="transmembrane region" description="Helical" evidence="7">
    <location>
        <begin position="987"/>
        <end position="1007"/>
    </location>
</feature>
<feature type="region of interest" description="Disordered" evidence="6">
    <location>
        <begin position="1016"/>
        <end position="1051"/>
    </location>
</feature>
<gene>
    <name evidence="9" type="ORF">CYMTET_47852</name>
</gene>
<dbReference type="Gene3D" id="3.30.300.320">
    <property type="match status" value="1"/>
</dbReference>
<dbReference type="InterPro" id="IPR018247">
    <property type="entry name" value="EF_Hand_1_Ca_BS"/>
</dbReference>
<keyword evidence="7" id="KW-0812">Transmembrane</keyword>
<dbReference type="InterPro" id="IPR031358">
    <property type="entry name" value="Stealth_CR1"/>
</dbReference>
<feature type="domain" description="LNR" evidence="8">
    <location>
        <begin position="285"/>
        <end position="323"/>
    </location>
</feature>
<reference evidence="9 10" key="1">
    <citation type="journal article" date="2015" name="Genome Biol. Evol.">
        <title>Comparative Genomics of a Bacterivorous Green Alga Reveals Evolutionary Causalities and Consequences of Phago-Mixotrophic Mode of Nutrition.</title>
        <authorList>
            <person name="Burns J.A."/>
            <person name="Paasch A."/>
            <person name="Narechania A."/>
            <person name="Kim E."/>
        </authorList>
    </citation>
    <scope>NUCLEOTIDE SEQUENCE [LARGE SCALE GENOMIC DNA]</scope>
    <source>
        <strain evidence="9 10">PLY_AMNH</strain>
    </source>
</reference>
<keyword evidence="7" id="KW-1133">Transmembrane helix</keyword>
<evidence type="ECO:0000256" key="1">
    <source>
        <dbReference type="ARBA" id="ARBA00007583"/>
    </source>
</evidence>
<dbReference type="GO" id="GO:0046835">
    <property type="term" value="P:carbohydrate phosphorylation"/>
    <property type="evidence" value="ECO:0007669"/>
    <property type="project" value="TreeGrafter"/>
</dbReference>
<dbReference type="GO" id="GO:0003976">
    <property type="term" value="F:UDP-N-acetylglucosamine-lysosomal-enzyme N-acetylglucosaminephosphotransferase activity"/>
    <property type="evidence" value="ECO:0007669"/>
    <property type="project" value="TreeGrafter"/>
</dbReference>
<comment type="caution">
    <text evidence="9">The sequence shown here is derived from an EMBL/GenBank/DDBJ whole genome shotgun (WGS) entry which is preliminary data.</text>
</comment>
<dbReference type="SMART" id="SM00004">
    <property type="entry name" value="NL"/>
    <property type="match status" value="2"/>
</dbReference>
<evidence type="ECO:0000313" key="9">
    <source>
        <dbReference type="EMBL" id="KAK3242460.1"/>
    </source>
</evidence>
<feature type="region of interest" description="Disordered" evidence="6">
    <location>
        <begin position="140"/>
        <end position="165"/>
    </location>
</feature>
<accession>A0AAE0BV61</accession>
<name>A0AAE0BV61_9CHLO</name>
<dbReference type="InterPro" id="IPR021520">
    <property type="entry name" value="Stealth_CR2"/>
</dbReference>
<feature type="region of interest" description="Disordered" evidence="6">
    <location>
        <begin position="523"/>
        <end position="651"/>
    </location>
</feature>
<dbReference type="InterPro" id="IPR000800">
    <property type="entry name" value="Notch_dom"/>
</dbReference>
<evidence type="ECO:0000256" key="2">
    <source>
        <dbReference type="ARBA" id="ARBA00022679"/>
    </source>
</evidence>
<dbReference type="AlphaFoldDB" id="A0AAE0BV61"/>
<dbReference type="PANTHER" id="PTHR24045">
    <property type="match status" value="1"/>
</dbReference>
<keyword evidence="10" id="KW-1185">Reference proteome</keyword>
<feature type="compositionally biased region" description="Low complexity" evidence="6">
    <location>
        <begin position="609"/>
        <end position="622"/>
    </location>
</feature>
<evidence type="ECO:0000256" key="7">
    <source>
        <dbReference type="SAM" id="Phobius"/>
    </source>
</evidence>
<dbReference type="Pfam" id="PF17102">
    <property type="entry name" value="Stealth_CR3"/>
    <property type="match status" value="1"/>
</dbReference>
<dbReference type="InterPro" id="IPR047141">
    <property type="entry name" value="Stealth"/>
</dbReference>
<evidence type="ECO:0000256" key="3">
    <source>
        <dbReference type="ARBA" id="ARBA00022737"/>
    </source>
</evidence>
<feature type="domain" description="LNR" evidence="8">
    <location>
        <begin position="342"/>
        <end position="382"/>
    </location>
</feature>
<sequence>MSIGKDERAIGIRLSFDCEGKLKRACLLASMHTTNLPRKSSSRPKLIKRLHKKFFSLWNDRFGAIALLMCAVWALTSVLNIMPSVLYYFEGDCHCDHKGEGRVCAPEIDLVYTWVNGSDPVFLRDMLHYKRLLLDSRSPHAAPDANSNATANTTTNATSPEDSIDKEVEEIASASRYRDNDELRYSLRSVEMNLPWFRHIYLVTNGQVPTWLNVEHPKITVVPHSMIFPNRSHLPTFSSPAIEAHLHRIPGLSHQFIYLNDDVFFGQPVWPDDWTTLSAGQKVFLTWDVPGCNEGCAASWLHDGYCDRACNVAECNFDEGDCVNVSTTGYSSGSSSGGLYNMERAPNDRECALQCPYSWLADRFCDQRCNVKECAFDAGDCGVEKMYEELQGFDLYTPADNSTLNITMDGGHPVAYFNLSDIFPGGTVTDASHTTTEMIVSASVSQKNMMLTLVFKRAHPLPSSTTVSMKGGGVNGTEVSYSFNLTLYEGPVWKHNNSPESDAEGALSLEEQEEQYLDSLYTDSDDPALEAGKQSADPAEGEGDATEDKEDAPEEAMEGEGDAAEDKEDAPEEAMEGEREGDGDERGADEAKDAANGDAVDEGDGPSKDAVAGAAEGVPEGAAAGGAAGDGSVEVTAAGPKSGGNSRLERKRAIEERKVALKKQKEELARKRSVAHDLVQRGGRTAEIGDEGASVSRRQLLQSGGRRSLLLDSFGNSLRHVDKLFTERYGSKARKVPAHMPHFMDTHILQELQSIYPDLYDATSSHRFRASDDMQYAFSYFYYLMQEGKGGTPEDFLRSMDKDHDHRLDDVELYNLLTKIGFLNRGSLGSGQTARSKVVNIHLQLLGREPDPAKPVGWGELGAVPFRYLLNSEDLMQEVEKTLSVEKKYKFELGDVDKNVGFHMLRDNSTAVLNTLEDIRQRPTKFVCLNDNLEEGMDHTQVMEEIQALFQGLFPAASSFELAPEAHGYAHLSEWQQTAQRRNYRKWFKRICSWIPFVAVVVYIVMFEGGKVRRESRFRSPNKNQAGDVEQDQDDSPSANQARQRRGLMSV</sequence>
<dbReference type="Pfam" id="PF00066">
    <property type="entry name" value="Notch"/>
    <property type="match status" value="2"/>
</dbReference>
<evidence type="ECO:0000259" key="8">
    <source>
        <dbReference type="SMART" id="SM00004"/>
    </source>
</evidence>
<proteinExistence type="inferred from homology"/>
<evidence type="ECO:0000256" key="5">
    <source>
        <dbReference type="ARBA" id="ARBA00023180"/>
    </source>
</evidence>